<reference evidence="3" key="1">
    <citation type="submission" date="2010-05" db="EMBL/GenBank/DDBJ databases">
        <title>The genome sequence of Magnaporthe poae strain ATCC 64411.</title>
        <authorList>
            <person name="Ma L.-J."/>
            <person name="Dead R."/>
            <person name="Young S."/>
            <person name="Zeng Q."/>
            <person name="Koehrsen M."/>
            <person name="Alvarado L."/>
            <person name="Berlin A."/>
            <person name="Chapman S.B."/>
            <person name="Chen Z."/>
            <person name="Freedman E."/>
            <person name="Gellesch M."/>
            <person name="Goldberg J."/>
            <person name="Griggs A."/>
            <person name="Gujja S."/>
            <person name="Heilman E.R."/>
            <person name="Heiman D."/>
            <person name="Hepburn T."/>
            <person name="Howarth C."/>
            <person name="Jen D."/>
            <person name="Larson L."/>
            <person name="Mehta T."/>
            <person name="Neiman D."/>
            <person name="Pearson M."/>
            <person name="Roberts A."/>
            <person name="Saif S."/>
            <person name="Shea T."/>
            <person name="Shenoy N."/>
            <person name="Sisk P."/>
            <person name="Stolte C."/>
            <person name="Sykes S."/>
            <person name="Walk T."/>
            <person name="White J."/>
            <person name="Yandava C."/>
            <person name="Haas B."/>
            <person name="Nusbaum C."/>
            <person name="Birren B."/>
        </authorList>
    </citation>
    <scope>NUCLEOTIDE SEQUENCE [LARGE SCALE GENOMIC DNA]</scope>
    <source>
        <strain evidence="3">ATCC 64411 / 73-15</strain>
    </source>
</reference>
<dbReference type="EMBL" id="GL876979">
    <property type="protein sequence ID" value="KLU92103.1"/>
    <property type="molecule type" value="Genomic_DNA"/>
</dbReference>
<reference evidence="1" key="2">
    <citation type="submission" date="2010-05" db="EMBL/GenBank/DDBJ databases">
        <title>The Genome Sequence of Magnaporthe poae strain ATCC 64411.</title>
        <authorList>
            <consortium name="The Broad Institute Genome Sequencing Platform"/>
            <consortium name="Broad Institute Genome Sequencing Center for Infectious Disease"/>
            <person name="Ma L.-J."/>
            <person name="Dead R."/>
            <person name="Young S."/>
            <person name="Zeng Q."/>
            <person name="Koehrsen M."/>
            <person name="Alvarado L."/>
            <person name="Berlin A."/>
            <person name="Chapman S.B."/>
            <person name="Chen Z."/>
            <person name="Freedman E."/>
            <person name="Gellesch M."/>
            <person name="Goldberg J."/>
            <person name="Griggs A."/>
            <person name="Gujja S."/>
            <person name="Heilman E.R."/>
            <person name="Heiman D."/>
            <person name="Hepburn T."/>
            <person name="Howarth C."/>
            <person name="Jen D."/>
            <person name="Larson L."/>
            <person name="Mehta T."/>
            <person name="Neiman D."/>
            <person name="Pearson M."/>
            <person name="Roberts A."/>
            <person name="Saif S."/>
            <person name="Shea T."/>
            <person name="Shenoy N."/>
            <person name="Sisk P."/>
            <person name="Stolte C."/>
            <person name="Sykes S."/>
            <person name="Walk T."/>
            <person name="White J."/>
            <person name="Yandava C."/>
            <person name="Haas B."/>
            <person name="Nusbaum C."/>
            <person name="Birren B."/>
        </authorList>
    </citation>
    <scope>NUCLEOTIDE SEQUENCE</scope>
    <source>
        <strain evidence="1">ATCC 64411</strain>
    </source>
</reference>
<protein>
    <submittedName>
        <fullName evidence="1 2">Uncharacterized protein</fullName>
    </submittedName>
</protein>
<dbReference type="EMBL" id="ADBL01002718">
    <property type="status" value="NOT_ANNOTATED_CDS"/>
    <property type="molecule type" value="Genomic_DNA"/>
</dbReference>
<dbReference type="EnsemblFungi" id="MAPG_11050T0">
    <property type="protein sequence ID" value="MAPG_11050T0"/>
    <property type="gene ID" value="MAPG_11050"/>
</dbReference>
<evidence type="ECO:0000313" key="1">
    <source>
        <dbReference type="EMBL" id="KLU92103.1"/>
    </source>
</evidence>
<accession>A0A0C4EE85</accession>
<keyword evidence="3" id="KW-1185">Reference proteome</keyword>
<dbReference type="VEuPathDB" id="FungiDB:MAPG_11050"/>
<sequence length="126" mass="13895">MHMVRVHAERALAWLGTWDIILEPFAQAANAAPSFPFAPDLPHVPKPAPGHEVALAWAGLAFQLGQLPTYGLHSAHGTNMPMAPTIEAHGPVEEEEEEEGLRVCSLLLRWRRRPRAEQIGTEHDTA</sequence>
<reference evidence="2" key="5">
    <citation type="submission" date="2015-06" db="UniProtKB">
        <authorList>
            <consortium name="EnsemblFungi"/>
        </authorList>
    </citation>
    <scope>IDENTIFICATION</scope>
    <source>
        <strain evidence="2">ATCC 64411</strain>
    </source>
</reference>
<name>A0A0C4EE85_MAGP6</name>
<reference evidence="2" key="4">
    <citation type="journal article" date="2015" name="G3 (Bethesda)">
        <title>Genome sequences of three phytopathogenic species of the Magnaporthaceae family of fungi.</title>
        <authorList>
            <person name="Okagaki L.H."/>
            <person name="Nunes C.C."/>
            <person name="Sailsbery J."/>
            <person name="Clay B."/>
            <person name="Brown D."/>
            <person name="John T."/>
            <person name="Oh Y."/>
            <person name="Young N."/>
            <person name="Fitzgerald M."/>
            <person name="Haas B.J."/>
            <person name="Zeng Q."/>
            <person name="Young S."/>
            <person name="Adiconis X."/>
            <person name="Fan L."/>
            <person name="Levin J.Z."/>
            <person name="Mitchell T.K."/>
            <person name="Okubara P.A."/>
            <person name="Farman M.L."/>
            <person name="Kohn L.M."/>
            <person name="Birren B."/>
            <person name="Ma L.-J."/>
            <person name="Dean R.A."/>
        </authorList>
    </citation>
    <scope>NUCLEOTIDE SEQUENCE</scope>
    <source>
        <strain evidence="2">ATCC 64411 / 73-15</strain>
    </source>
</reference>
<proteinExistence type="predicted"/>
<organism evidence="2 3">
    <name type="scientific">Magnaporthiopsis poae (strain ATCC 64411 / 73-15)</name>
    <name type="common">Kentucky bluegrass fungus</name>
    <name type="synonym">Magnaporthe poae</name>
    <dbReference type="NCBI Taxonomy" id="644358"/>
    <lineage>
        <taxon>Eukaryota</taxon>
        <taxon>Fungi</taxon>
        <taxon>Dikarya</taxon>
        <taxon>Ascomycota</taxon>
        <taxon>Pezizomycotina</taxon>
        <taxon>Sordariomycetes</taxon>
        <taxon>Sordariomycetidae</taxon>
        <taxon>Magnaporthales</taxon>
        <taxon>Magnaporthaceae</taxon>
        <taxon>Magnaporthiopsis</taxon>
    </lineage>
</organism>
<dbReference type="Proteomes" id="UP000011715">
    <property type="component" value="Unassembled WGS sequence"/>
</dbReference>
<evidence type="ECO:0000313" key="3">
    <source>
        <dbReference type="Proteomes" id="UP000011715"/>
    </source>
</evidence>
<gene>
    <name evidence="1" type="ORF">MAPG_11050</name>
</gene>
<reference evidence="1" key="3">
    <citation type="submission" date="2011-03" db="EMBL/GenBank/DDBJ databases">
        <title>Annotation of Magnaporthe poae ATCC 64411.</title>
        <authorList>
            <person name="Ma L.-J."/>
            <person name="Dead R."/>
            <person name="Young S.K."/>
            <person name="Zeng Q."/>
            <person name="Gargeya S."/>
            <person name="Fitzgerald M."/>
            <person name="Haas B."/>
            <person name="Abouelleil A."/>
            <person name="Alvarado L."/>
            <person name="Arachchi H.M."/>
            <person name="Berlin A."/>
            <person name="Brown A."/>
            <person name="Chapman S.B."/>
            <person name="Chen Z."/>
            <person name="Dunbar C."/>
            <person name="Freedman E."/>
            <person name="Gearin G."/>
            <person name="Gellesch M."/>
            <person name="Goldberg J."/>
            <person name="Griggs A."/>
            <person name="Gujja S."/>
            <person name="Heiman D."/>
            <person name="Howarth C."/>
            <person name="Larson L."/>
            <person name="Lui A."/>
            <person name="MacDonald P.J.P."/>
            <person name="Mehta T."/>
            <person name="Montmayeur A."/>
            <person name="Murphy C."/>
            <person name="Neiman D."/>
            <person name="Pearson M."/>
            <person name="Priest M."/>
            <person name="Roberts A."/>
            <person name="Saif S."/>
            <person name="Shea T."/>
            <person name="Shenoy N."/>
            <person name="Sisk P."/>
            <person name="Stolte C."/>
            <person name="Sykes S."/>
            <person name="Yandava C."/>
            <person name="Wortman J."/>
            <person name="Nusbaum C."/>
            <person name="Birren B."/>
        </authorList>
    </citation>
    <scope>NUCLEOTIDE SEQUENCE</scope>
    <source>
        <strain evidence="1">ATCC 64411</strain>
    </source>
</reference>
<dbReference type="AlphaFoldDB" id="A0A0C4EE85"/>
<evidence type="ECO:0000313" key="2">
    <source>
        <dbReference type="EnsemblFungi" id="MAPG_11050T0"/>
    </source>
</evidence>